<evidence type="ECO:0000256" key="1">
    <source>
        <dbReference type="ARBA" id="ARBA00004651"/>
    </source>
</evidence>
<accession>A0A917I8A5</accession>
<evidence type="ECO:0000259" key="11">
    <source>
        <dbReference type="PROSITE" id="PS50893"/>
    </source>
</evidence>
<keyword evidence="5" id="KW-0547">Nucleotide-binding</keyword>
<comment type="similarity">
    <text evidence="2">Belongs to the ABC transporter superfamily.</text>
</comment>
<protein>
    <submittedName>
        <fullName evidence="13">ATP-binding protein</fullName>
    </submittedName>
</protein>
<dbReference type="PANTHER" id="PTHR11384:SF59">
    <property type="entry name" value="LYSOSOMAL COBALAMIN TRANSPORTER ABCD4"/>
    <property type="match status" value="1"/>
</dbReference>
<feature type="transmembrane region" description="Helical" evidence="10">
    <location>
        <begin position="296"/>
        <end position="316"/>
    </location>
</feature>
<dbReference type="PROSITE" id="PS00675">
    <property type="entry name" value="SIGMA54_INTERACT_1"/>
    <property type="match status" value="1"/>
</dbReference>
<evidence type="ECO:0000256" key="2">
    <source>
        <dbReference type="ARBA" id="ARBA00005417"/>
    </source>
</evidence>
<dbReference type="InterPro" id="IPR017871">
    <property type="entry name" value="ABC_transporter-like_CS"/>
</dbReference>
<dbReference type="GO" id="GO:0005524">
    <property type="term" value="F:ATP binding"/>
    <property type="evidence" value="ECO:0007669"/>
    <property type="project" value="UniProtKB-KW"/>
</dbReference>
<keyword evidence="4 10" id="KW-0812">Transmembrane</keyword>
<dbReference type="SUPFAM" id="SSF52540">
    <property type="entry name" value="P-loop containing nucleoside triphosphate hydrolases"/>
    <property type="match status" value="1"/>
</dbReference>
<dbReference type="InterPro" id="IPR025662">
    <property type="entry name" value="Sigma_54_int_dom_ATP-bd_1"/>
</dbReference>
<keyword evidence="14" id="KW-1185">Reference proteome</keyword>
<dbReference type="InterPro" id="IPR011527">
    <property type="entry name" value="ABC1_TM_dom"/>
</dbReference>
<sequence>MLLNLKRTWSGARMSEAEVDAHPALFTSELAEPPRASAREFWTMASGFWRGDARRQAWILTGAIGALIILNIAVQYGINLWNKYFFDALDARDGARVTHAIMLFAGLAVAAVTAMVAQVFCRLSLQARWRRWLTAYLASLWLEGRRFYQMSIAAPEVDGPEFRMTDDVKIATEPIVDFAIGLSNAVLMAAVFVGVLWTAGGSIEAFGITIPGYFVACAAAYGILTSGTMVFLGRPLIRYTESKNAAEAQIRFELVRVRENSESIALIGGEEDEERGIGRTLGEVLARWKHVVRQQALMTFIIHGNTILAPVVPLLLGAPKYLSGQMSLGQLMQIAAAFVQVQLAFNWLVENYIRLAEWNASASRVVALWRTLKAMGRAQETEERITIGESPDENLHLHGLSVAQHNGRVVINEAEAVFGPGEKVLIKGESGTGKSTLIRAVAGLWPWGSGEVLLPKGARVMFVPQKPYVPNGTLRAALLYPEGETSRSDQDLVDALHRCGLRQIANRLDEEERWDKLLSGGEQQRLAFARLLVHKPEIIILDEATSALDEASQDTMMSLFRSELSDAMLLSVGHRPSLAEFHDRTVELARKPTGAEMHDPDAPKRPRRGLGRLFKRGMRPRPSSDPSEEAENL</sequence>
<keyword evidence="7 10" id="KW-1133">Transmembrane helix</keyword>
<name>A0A917I8A5_9HYPH</name>
<dbReference type="PANTHER" id="PTHR11384">
    <property type="entry name" value="ATP-BINDING CASSETTE, SUB-FAMILY D MEMBER"/>
    <property type="match status" value="1"/>
</dbReference>
<dbReference type="Pfam" id="PF06472">
    <property type="entry name" value="ABC_membrane_2"/>
    <property type="match status" value="1"/>
</dbReference>
<dbReference type="InterPro" id="IPR027417">
    <property type="entry name" value="P-loop_NTPase"/>
</dbReference>
<evidence type="ECO:0000256" key="7">
    <source>
        <dbReference type="ARBA" id="ARBA00022989"/>
    </source>
</evidence>
<dbReference type="Gene3D" id="1.20.1560.10">
    <property type="entry name" value="ABC transporter type 1, transmembrane domain"/>
    <property type="match status" value="1"/>
</dbReference>
<dbReference type="PROSITE" id="PS00211">
    <property type="entry name" value="ABC_TRANSPORTER_1"/>
    <property type="match status" value="1"/>
</dbReference>
<dbReference type="InterPro" id="IPR003439">
    <property type="entry name" value="ABC_transporter-like_ATP-bd"/>
</dbReference>
<dbReference type="SMART" id="SM00382">
    <property type="entry name" value="AAA"/>
    <property type="match status" value="1"/>
</dbReference>
<evidence type="ECO:0000256" key="5">
    <source>
        <dbReference type="ARBA" id="ARBA00022741"/>
    </source>
</evidence>
<evidence type="ECO:0000313" key="13">
    <source>
        <dbReference type="EMBL" id="GGH20511.1"/>
    </source>
</evidence>
<dbReference type="GO" id="GO:0140359">
    <property type="term" value="F:ABC-type transporter activity"/>
    <property type="evidence" value="ECO:0007669"/>
    <property type="project" value="InterPro"/>
</dbReference>
<evidence type="ECO:0000256" key="10">
    <source>
        <dbReference type="SAM" id="Phobius"/>
    </source>
</evidence>
<dbReference type="PROSITE" id="PS50929">
    <property type="entry name" value="ABC_TM1F"/>
    <property type="match status" value="1"/>
</dbReference>
<comment type="caution">
    <text evidence="13">The sequence shown here is derived from an EMBL/GenBank/DDBJ whole genome shotgun (WGS) entry which is preliminary data.</text>
</comment>
<dbReference type="Proteomes" id="UP000603912">
    <property type="component" value="Unassembled WGS sequence"/>
</dbReference>
<dbReference type="CDD" id="cd03223">
    <property type="entry name" value="ABCD_peroxisomal_ALDP"/>
    <property type="match status" value="1"/>
</dbReference>
<gene>
    <name evidence="13" type="ORF">GCM10007036_24110</name>
</gene>
<evidence type="ECO:0000256" key="3">
    <source>
        <dbReference type="ARBA" id="ARBA00022448"/>
    </source>
</evidence>
<evidence type="ECO:0000256" key="9">
    <source>
        <dbReference type="SAM" id="MobiDB-lite"/>
    </source>
</evidence>
<feature type="transmembrane region" description="Helical" evidence="10">
    <location>
        <begin position="178"/>
        <end position="200"/>
    </location>
</feature>
<reference evidence="13" key="1">
    <citation type="journal article" date="2014" name="Int. J. Syst. Evol. Microbiol.">
        <title>Complete genome sequence of Corynebacterium casei LMG S-19264T (=DSM 44701T), isolated from a smear-ripened cheese.</title>
        <authorList>
            <consortium name="US DOE Joint Genome Institute (JGI-PGF)"/>
            <person name="Walter F."/>
            <person name="Albersmeier A."/>
            <person name="Kalinowski J."/>
            <person name="Ruckert C."/>
        </authorList>
    </citation>
    <scope>NUCLEOTIDE SEQUENCE</scope>
    <source>
        <strain evidence="13">CGMCC 1.12214</strain>
    </source>
</reference>
<dbReference type="Gene3D" id="3.40.50.300">
    <property type="entry name" value="P-loop containing nucleotide triphosphate hydrolases"/>
    <property type="match status" value="1"/>
</dbReference>
<feature type="domain" description="ABC transmembrane type-1" evidence="12">
    <location>
        <begin position="63"/>
        <end position="357"/>
    </location>
</feature>
<feature type="transmembrane region" description="Helical" evidence="10">
    <location>
        <begin position="57"/>
        <end position="78"/>
    </location>
</feature>
<evidence type="ECO:0000313" key="14">
    <source>
        <dbReference type="Proteomes" id="UP000603912"/>
    </source>
</evidence>
<dbReference type="GO" id="GO:0016887">
    <property type="term" value="F:ATP hydrolysis activity"/>
    <property type="evidence" value="ECO:0007669"/>
    <property type="project" value="InterPro"/>
</dbReference>
<dbReference type="SUPFAM" id="SSF90123">
    <property type="entry name" value="ABC transporter transmembrane region"/>
    <property type="match status" value="1"/>
</dbReference>
<dbReference type="AlphaFoldDB" id="A0A917I8A5"/>
<proteinExistence type="inferred from homology"/>
<dbReference type="GO" id="GO:0005886">
    <property type="term" value="C:plasma membrane"/>
    <property type="evidence" value="ECO:0007669"/>
    <property type="project" value="UniProtKB-SubCell"/>
</dbReference>
<keyword evidence="6 13" id="KW-0067">ATP-binding</keyword>
<dbReference type="PROSITE" id="PS50893">
    <property type="entry name" value="ABC_TRANSPORTER_2"/>
    <property type="match status" value="1"/>
</dbReference>
<feature type="transmembrane region" description="Helical" evidence="10">
    <location>
        <begin position="212"/>
        <end position="233"/>
    </location>
</feature>
<dbReference type="InterPro" id="IPR003593">
    <property type="entry name" value="AAA+_ATPase"/>
</dbReference>
<dbReference type="EMBL" id="BMES01000002">
    <property type="protein sequence ID" value="GGH20511.1"/>
    <property type="molecule type" value="Genomic_DNA"/>
</dbReference>
<feature type="transmembrane region" description="Helical" evidence="10">
    <location>
        <begin position="98"/>
        <end position="121"/>
    </location>
</feature>
<keyword evidence="8 10" id="KW-0472">Membrane</keyword>
<evidence type="ECO:0000256" key="6">
    <source>
        <dbReference type="ARBA" id="ARBA00022840"/>
    </source>
</evidence>
<feature type="compositionally biased region" description="Basic residues" evidence="9">
    <location>
        <begin position="605"/>
        <end position="619"/>
    </location>
</feature>
<organism evidence="13 14">
    <name type="scientific">Alsobacter metallidurans</name>
    <dbReference type="NCBI Taxonomy" id="340221"/>
    <lineage>
        <taxon>Bacteria</taxon>
        <taxon>Pseudomonadati</taxon>
        <taxon>Pseudomonadota</taxon>
        <taxon>Alphaproteobacteria</taxon>
        <taxon>Hyphomicrobiales</taxon>
        <taxon>Alsobacteraceae</taxon>
        <taxon>Alsobacter</taxon>
    </lineage>
</organism>
<dbReference type="InterPro" id="IPR050835">
    <property type="entry name" value="ABC_transporter_sub-D"/>
</dbReference>
<dbReference type="InterPro" id="IPR036640">
    <property type="entry name" value="ABC1_TM_sf"/>
</dbReference>
<dbReference type="Pfam" id="PF00005">
    <property type="entry name" value="ABC_tran"/>
    <property type="match status" value="1"/>
</dbReference>
<evidence type="ECO:0000259" key="12">
    <source>
        <dbReference type="PROSITE" id="PS50929"/>
    </source>
</evidence>
<evidence type="ECO:0000256" key="4">
    <source>
        <dbReference type="ARBA" id="ARBA00022692"/>
    </source>
</evidence>
<keyword evidence="3" id="KW-0813">Transport</keyword>
<comment type="subcellular location">
    <subcellularLocation>
        <location evidence="1">Cell membrane</location>
        <topology evidence="1">Multi-pass membrane protein</topology>
    </subcellularLocation>
</comment>
<reference evidence="13" key="2">
    <citation type="submission" date="2020-09" db="EMBL/GenBank/DDBJ databases">
        <authorList>
            <person name="Sun Q."/>
            <person name="Zhou Y."/>
        </authorList>
    </citation>
    <scope>NUCLEOTIDE SEQUENCE</scope>
    <source>
        <strain evidence="13">CGMCC 1.12214</strain>
    </source>
</reference>
<feature type="region of interest" description="Disordered" evidence="9">
    <location>
        <begin position="590"/>
        <end position="633"/>
    </location>
</feature>
<evidence type="ECO:0000256" key="8">
    <source>
        <dbReference type="ARBA" id="ARBA00023136"/>
    </source>
</evidence>
<feature type="domain" description="ABC transporter" evidence="11">
    <location>
        <begin position="395"/>
        <end position="615"/>
    </location>
</feature>